<gene>
    <name evidence="1" type="ORF">LSALG_LOCUS37133</name>
</gene>
<dbReference type="Proteomes" id="UP001177003">
    <property type="component" value="Chromosome 8"/>
</dbReference>
<dbReference type="EMBL" id="OX465084">
    <property type="protein sequence ID" value="CAI9298366.1"/>
    <property type="molecule type" value="Genomic_DNA"/>
</dbReference>
<organism evidence="1 2">
    <name type="scientific">Lactuca saligna</name>
    <name type="common">Willowleaf lettuce</name>
    <dbReference type="NCBI Taxonomy" id="75948"/>
    <lineage>
        <taxon>Eukaryota</taxon>
        <taxon>Viridiplantae</taxon>
        <taxon>Streptophyta</taxon>
        <taxon>Embryophyta</taxon>
        <taxon>Tracheophyta</taxon>
        <taxon>Spermatophyta</taxon>
        <taxon>Magnoliopsida</taxon>
        <taxon>eudicotyledons</taxon>
        <taxon>Gunneridae</taxon>
        <taxon>Pentapetalae</taxon>
        <taxon>asterids</taxon>
        <taxon>campanulids</taxon>
        <taxon>Asterales</taxon>
        <taxon>Asteraceae</taxon>
        <taxon>Cichorioideae</taxon>
        <taxon>Cichorieae</taxon>
        <taxon>Lactucinae</taxon>
        <taxon>Lactuca</taxon>
    </lineage>
</organism>
<reference evidence="1" key="1">
    <citation type="submission" date="2023-04" db="EMBL/GenBank/DDBJ databases">
        <authorList>
            <person name="Vijverberg K."/>
            <person name="Xiong W."/>
            <person name="Schranz E."/>
        </authorList>
    </citation>
    <scope>NUCLEOTIDE SEQUENCE</scope>
</reference>
<evidence type="ECO:0000313" key="2">
    <source>
        <dbReference type="Proteomes" id="UP001177003"/>
    </source>
</evidence>
<protein>
    <submittedName>
        <fullName evidence="1">Uncharacterized protein</fullName>
    </submittedName>
</protein>
<evidence type="ECO:0000313" key="1">
    <source>
        <dbReference type="EMBL" id="CAI9298366.1"/>
    </source>
</evidence>
<name>A0AA35ZUC0_LACSI</name>
<sequence length="190" mass="21763">MFNPLSHSFRGWPAECTFRGVFGIVLKKYIPKLNTRRLELFRETTFGIFIGMPNPNGNPMLCHLMVLHDVRDVEVARTGRFRFELQGRVVEYGETEFCLISGLRFGPYVDIINTKVSRNSSLRNRLFPNVRDKDLRLKDLEDYVIGPSFSTCSDEDAVMVMQMIFLLRGLIGRDGNTCIPSAVYELADSQ</sequence>
<dbReference type="PANTHER" id="PTHR48449">
    <property type="entry name" value="DUF1985 DOMAIN-CONTAINING PROTEIN"/>
    <property type="match status" value="1"/>
</dbReference>
<dbReference type="PANTHER" id="PTHR48449:SF1">
    <property type="entry name" value="DUF1985 DOMAIN-CONTAINING PROTEIN"/>
    <property type="match status" value="1"/>
</dbReference>
<proteinExistence type="predicted"/>
<keyword evidence="2" id="KW-1185">Reference proteome</keyword>
<dbReference type="AlphaFoldDB" id="A0AA35ZUC0"/>
<accession>A0AA35ZUC0</accession>